<keyword evidence="1" id="KW-0812">Transmembrane</keyword>
<feature type="transmembrane region" description="Helical" evidence="1">
    <location>
        <begin position="342"/>
        <end position="362"/>
    </location>
</feature>
<evidence type="ECO:0000259" key="2">
    <source>
        <dbReference type="Pfam" id="PF23317"/>
    </source>
</evidence>
<name>A0A3D8R914_9EURO</name>
<dbReference type="InterPro" id="IPR056336">
    <property type="entry name" value="YVC1_C"/>
</dbReference>
<feature type="domain" description="Calcium channel YVC1-like C-terminal transmembrane" evidence="2">
    <location>
        <begin position="288"/>
        <end position="441"/>
    </location>
</feature>
<gene>
    <name evidence="3" type="ORF">DSM5745_07987</name>
</gene>
<dbReference type="RefSeq" id="XP_026601007.1">
    <property type="nucleotide sequence ID" value="XM_026750003.1"/>
</dbReference>
<keyword evidence="4" id="KW-1185">Reference proteome</keyword>
<accession>A0A3D8R914</accession>
<feature type="transmembrane region" description="Helical" evidence="1">
    <location>
        <begin position="374"/>
        <end position="394"/>
    </location>
</feature>
<comment type="caution">
    <text evidence="3">The sequence shown here is derived from an EMBL/GenBank/DDBJ whole genome shotgun (WGS) entry which is preliminary data.</text>
</comment>
<dbReference type="OrthoDB" id="310870at2759"/>
<feature type="transmembrane region" description="Helical" evidence="1">
    <location>
        <begin position="312"/>
        <end position="330"/>
    </location>
</feature>
<feature type="transmembrane region" description="Helical" evidence="1">
    <location>
        <begin position="448"/>
        <end position="471"/>
    </location>
</feature>
<dbReference type="Pfam" id="PF23317">
    <property type="entry name" value="YVC1_C"/>
    <property type="match status" value="1"/>
</dbReference>
<keyword evidence="1" id="KW-1133">Transmembrane helix</keyword>
<dbReference type="Proteomes" id="UP000256690">
    <property type="component" value="Unassembled WGS sequence"/>
</dbReference>
<keyword evidence="1" id="KW-0472">Membrane</keyword>
<evidence type="ECO:0000256" key="1">
    <source>
        <dbReference type="SAM" id="Phobius"/>
    </source>
</evidence>
<feature type="transmembrane region" description="Helical" evidence="1">
    <location>
        <begin position="414"/>
        <end position="436"/>
    </location>
</feature>
<dbReference type="PANTHER" id="PTHR35859:SF5">
    <property type="entry name" value="ION TRANSPORT DOMAIN-CONTAINING PROTEIN"/>
    <property type="match status" value="1"/>
</dbReference>
<sequence>MLHASVASLAPSTNNDHFDVPIIDDDEPLVDVVQKLHSFMTSSISEVWYKFEEIKLTPDPRLRALVNSLAEDSHNPRIIAALMILKWKFGKAAEHDDGQNDTRGYACEYVAWQFSCHLNQRELIEFLLEELRPQTHHSNSLDRAEAGVPSFAAFMAEGNSPNDENTPLLSASTSRSQAFEINKRHGGFFGSGHPEFDSYFSDADGDELSIFLGLNALEIATIAHAKKFLSQMVVQKVVNDIWNGEIVFWNSLSVHSTKKPQRFNKRTADPYSRLRVPVYRKAFEALFFVSFLFLYYAVLIERNPRRVGNFEAVLYVWIAAFAYDELSSLVDSGMLFYQMTFWNLWDLCIIGTGLAFVVTRIIGLGEKDGYITDLSFDILSLEALFLVPRIFSLVSLNQYFGSLIPVLKEMTKAFLRFIPVIIILYLGFLTTFTMLARDRLSTKRMSWILVYVFFGSNYLGFDICYDVSAAVSKPSAFGYLPGLWMWVDVSSPKNADAAPQDAPNEPPSHRVFVTFLVFHAVYDLNLSFLIHIFGAEAMAEQF</sequence>
<proteinExistence type="predicted"/>
<dbReference type="EMBL" id="PVWQ01000010">
    <property type="protein sequence ID" value="RDW70476.1"/>
    <property type="molecule type" value="Genomic_DNA"/>
</dbReference>
<evidence type="ECO:0000313" key="3">
    <source>
        <dbReference type="EMBL" id="RDW70476.1"/>
    </source>
</evidence>
<dbReference type="GeneID" id="38118357"/>
<reference evidence="3 4" key="1">
    <citation type="journal article" date="2018" name="IMA Fungus">
        <title>IMA Genome-F 9: Draft genome sequence of Annulohypoxylon stygium, Aspergillus mulundensis, Berkeleyomyces basicola (syn. Thielaviopsis basicola), Ceratocystis smalleyi, two Cercospora beticola strains, Coleophoma cylindrospora, Fusarium fracticaudum, Phialophora cf. hyalina, and Morchella septimelata.</title>
        <authorList>
            <person name="Wingfield B.D."/>
            <person name="Bills G.F."/>
            <person name="Dong Y."/>
            <person name="Huang W."/>
            <person name="Nel W.J."/>
            <person name="Swalarsk-Parry B.S."/>
            <person name="Vaghefi N."/>
            <person name="Wilken P.M."/>
            <person name="An Z."/>
            <person name="de Beer Z.W."/>
            <person name="De Vos L."/>
            <person name="Chen L."/>
            <person name="Duong T.A."/>
            <person name="Gao Y."/>
            <person name="Hammerbacher A."/>
            <person name="Kikkert J.R."/>
            <person name="Li Y."/>
            <person name="Li H."/>
            <person name="Li K."/>
            <person name="Li Q."/>
            <person name="Liu X."/>
            <person name="Ma X."/>
            <person name="Naidoo K."/>
            <person name="Pethybridge S.J."/>
            <person name="Sun J."/>
            <person name="Steenkamp E.T."/>
            <person name="van der Nest M.A."/>
            <person name="van Wyk S."/>
            <person name="Wingfield M.J."/>
            <person name="Xiong C."/>
            <person name="Yue Q."/>
            <person name="Zhang X."/>
        </authorList>
    </citation>
    <scope>NUCLEOTIDE SEQUENCE [LARGE SCALE GENOMIC DNA]</scope>
    <source>
        <strain evidence="3 4">DSM 5745</strain>
    </source>
</reference>
<feature type="transmembrane region" description="Helical" evidence="1">
    <location>
        <begin position="282"/>
        <end position="300"/>
    </location>
</feature>
<dbReference type="AlphaFoldDB" id="A0A3D8R914"/>
<protein>
    <recommendedName>
        <fullName evidence="2">Calcium channel YVC1-like C-terminal transmembrane domain-containing protein</fullName>
    </recommendedName>
</protein>
<feature type="transmembrane region" description="Helical" evidence="1">
    <location>
        <begin position="511"/>
        <end position="533"/>
    </location>
</feature>
<organism evidence="3 4">
    <name type="scientific">Aspergillus mulundensis</name>
    <dbReference type="NCBI Taxonomy" id="1810919"/>
    <lineage>
        <taxon>Eukaryota</taxon>
        <taxon>Fungi</taxon>
        <taxon>Dikarya</taxon>
        <taxon>Ascomycota</taxon>
        <taxon>Pezizomycotina</taxon>
        <taxon>Eurotiomycetes</taxon>
        <taxon>Eurotiomycetidae</taxon>
        <taxon>Eurotiales</taxon>
        <taxon>Aspergillaceae</taxon>
        <taxon>Aspergillus</taxon>
        <taxon>Aspergillus subgen. Nidulantes</taxon>
    </lineage>
</organism>
<dbReference type="InterPro" id="IPR052971">
    <property type="entry name" value="TRP_calcium_channel"/>
</dbReference>
<dbReference type="PANTHER" id="PTHR35859">
    <property type="entry name" value="NONSELECTIVE CATION CHANNEL PROTEIN"/>
    <property type="match status" value="1"/>
</dbReference>
<dbReference type="STRING" id="1810919.A0A3D8R914"/>
<evidence type="ECO:0000313" key="4">
    <source>
        <dbReference type="Proteomes" id="UP000256690"/>
    </source>
</evidence>